<proteinExistence type="predicted"/>
<dbReference type="Proteomes" id="UP000712673">
    <property type="component" value="Unassembled WGS sequence"/>
</dbReference>
<accession>A0A937W577</accession>
<gene>
    <name evidence="2" type="ORF">FJZ47_16655</name>
</gene>
<sequence>MTMRIACLGVLLSLCSSVPILAESLSEALSITGYVRHELAIRSSTPHEVTKAKTVVWLAGKYAVSPYLRLRLATRAFYDAVYDLTDTFPSHVARAQETEVSLQQALLELSSGPLDARLGLQHIVWGEAVGTFIADVVNPKDFREFVLPEFRDIRRPIWALNMTYALSEGLVLEGVWTPHLRFHKLPRPGAEFAFAPTPLPAGVEVVLTPTHIPTMTLAHSQGGVRLSWLTDGWDLALFYFDAFDYFPTPFTRSTRRPTTGQPVITVAPRHTRLHILGATLSKALEPVVLRSEIVTTFDKFLRTSHQRHSDQVVRQHVVNAMIGLDYTLLNTVLTGIQVLQYFVPGASAQVRDEQQRRGSVHTAFSIRLEAGLWDHTLVPQVLFIMNTDRGDYRLSSRLLYHATSALTVTLGTDIFSGPQHTLYGQFAQRDRVYTEVSYQF</sequence>
<protein>
    <submittedName>
        <fullName evidence="2">DUF1302 domain-containing protein</fullName>
    </submittedName>
</protein>
<evidence type="ECO:0000313" key="3">
    <source>
        <dbReference type="Proteomes" id="UP000712673"/>
    </source>
</evidence>
<evidence type="ECO:0000256" key="1">
    <source>
        <dbReference type="SAM" id="SignalP"/>
    </source>
</evidence>
<evidence type="ECO:0000313" key="2">
    <source>
        <dbReference type="EMBL" id="MBM3225415.1"/>
    </source>
</evidence>
<keyword evidence="1" id="KW-0732">Signal</keyword>
<name>A0A937W577_UNCTE</name>
<dbReference type="Pfam" id="PF06980">
    <property type="entry name" value="DUF1302"/>
    <property type="match status" value="1"/>
</dbReference>
<dbReference type="InterPro" id="IPR010727">
    <property type="entry name" value="DUF1302"/>
</dbReference>
<reference evidence="2" key="1">
    <citation type="submission" date="2019-03" db="EMBL/GenBank/DDBJ databases">
        <title>Lake Tanganyika Metagenome-Assembled Genomes (MAGs).</title>
        <authorList>
            <person name="Tran P."/>
        </authorList>
    </citation>
    <scope>NUCLEOTIDE SEQUENCE</scope>
    <source>
        <strain evidence="2">K_DeepCast_65m_m2_066</strain>
    </source>
</reference>
<dbReference type="EMBL" id="VGLS01000567">
    <property type="protein sequence ID" value="MBM3225415.1"/>
    <property type="molecule type" value="Genomic_DNA"/>
</dbReference>
<feature type="chain" id="PRO_5038080842" evidence="1">
    <location>
        <begin position="23"/>
        <end position="440"/>
    </location>
</feature>
<organism evidence="2 3">
    <name type="scientific">Tectimicrobiota bacterium</name>
    <dbReference type="NCBI Taxonomy" id="2528274"/>
    <lineage>
        <taxon>Bacteria</taxon>
        <taxon>Pseudomonadati</taxon>
        <taxon>Nitrospinota/Tectimicrobiota group</taxon>
        <taxon>Candidatus Tectimicrobiota</taxon>
    </lineage>
</organism>
<dbReference type="AlphaFoldDB" id="A0A937W577"/>
<comment type="caution">
    <text evidence="2">The sequence shown here is derived from an EMBL/GenBank/DDBJ whole genome shotgun (WGS) entry which is preliminary data.</text>
</comment>
<feature type="signal peptide" evidence="1">
    <location>
        <begin position="1"/>
        <end position="22"/>
    </location>
</feature>